<feature type="transmembrane region" description="Helical" evidence="6">
    <location>
        <begin position="298"/>
        <end position="320"/>
    </location>
</feature>
<dbReference type="AlphaFoldDB" id="A0A024UI34"/>
<name>A0A024UI34_9STRA</name>
<gene>
    <name evidence="7" type="ORF">H310_03562</name>
</gene>
<organism evidence="7">
    <name type="scientific">Aphanomyces invadans</name>
    <dbReference type="NCBI Taxonomy" id="157072"/>
    <lineage>
        <taxon>Eukaryota</taxon>
        <taxon>Sar</taxon>
        <taxon>Stramenopiles</taxon>
        <taxon>Oomycota</taxon>
        <taxon>Saprolegniomycetes</taxon>
        <taxon>Saprolegniales</taxon>
        <taxon>Verrucalvaceae</taxon>
        <taxon>Aphanomyces</taxon>
    </lineage>
</organism>
<dbReference type="Pfam" id="PF00335">
    <property type="entry name" value="Tetraspanin"/>
    <property type="match status" value="1"/>
</dbReference>
<dbReference type="STRING" id="157072.A0A024UI34"/>
<keyword evidence="2 6" id="KW-0812">Transmembrane</keyword>
<evidence type="ECO:0000256" key="5">
    <source>
        <dbReference type="SAM" id="MobiDB-lite"/>
    </source>
</evidence>
<evidence type="ECO:0008006" key="8">
    <source>
        <dbReference type="Google" id="ProtNLM"/>
    </source>
</evidence>
<dbReference type="RefSeq" id="XP_008865696.1">
    <property type="nucleotide sequence ID" value="XM_008867474.1"/>
</dbReference>
<feature type="transmembrane region" description="Helical" evidence="6">
    <location>
        <begin position="41"/>
        <end position="64"/>
    </location>
</feature>
<keyword evidence="4 6" id="KW-0472">Membrane</keyword>
<proteinExistence type="predicted"/>
<dbReference type="eggNOG" id="ENOG502SHER">
    <property type="taxonomic scope" value="Eukaryota"/>
</dbReference>
<dbReference type="VEuPathDB" id="FungiDB:H310_03562"/>
<evidence type="ECO:0000256" key="4">
    <source>
        <dbReference type="ARBA" id="ARBA00023136"/>
    </source>
</evidence>
<dbReference type="InterPro" id="IPR018499">
    <property type="entry name" value="Tetraspanin/Peripherin"/>
</dbReference>
<feature type="transmembrane region" description="Helical" evidence="6">
    <location>
        <begin position="114"/>
        <end position="137"/>
    </location>
</feature>
<sequence length="367" mass="39666">MLPNGGGGNRPSASRSTMTRRSEFDFSPHEKPSPFLGVVKVVIMLVNVAFMMVAGMLIYFTAWIQSLGLVAMFGSNYSWLSTAMFGVVLAFGVLVITTSLVGCLGAWAKNRHMLLGYMFVQTINLVVFVVIAVGGFLTRRMAHSLQASATPRHEEASFPMHFNPLYCQSQVAYYCSAGSVSESLTLFLGPSVAAKARGVFDQLYGWDIACNSSLIRITDTDLSRQVNATCALCGKYPAAKYSEFLTTIVGTCPLTPDTAKWCGVYLTTVNTSFSNVSSTPYGACRAQVLDLWVHLSSWVGFGAVGVALFSLAIIGLSVLLRQLVSKAEAMDTDADDNPRTTSMSPIFPPLPSPLESDYHVIRSPVPV</sequence>
<dbReference type="OrthoDB" id="70673at2759"/>
<evidence type="ECO:0000256" key="2">
    <source>
        <dbReference type="ARBA" id="ARBA00022692"/>
    </source>
</evidence>
<dbReference type="PRINTS" id="PR00259">
    <property type="entry name" value="TMFOUR"/>
</dbReference>
<comment type="subcellular location">
    <subcellularLocation>
        <location evidence="1">Membrane</location>
        <topology evidence="1">Multi-pass membrane protein</topology>
    </subcellularLocation>
</comment>
<feature type="transmembrane region" description="Helical" evidence="6">
    <location>
        <begin position="84"/>
        <end position="107"/>
    </location>
</feature>
<dbReference type="EMBL" id="KI913956">
    <property type="protein sequence ID" value="ETW05919.1"/>
    <property type="molecule type" value="Genomic_DNA"/>
</dbReference>
<accession>A0A024UI34</accession>
<feature type="region of interest" description="Disordered" evidence="5">
    <location>
        <begin position="331"/>
        <end position="350"/>
    </location>
</feature>
<reference evidence="7" key="1">
    <citation type="submission" date="2013-12" db="EMBL/GenBank/DDBJ databases">
        <title>The Genome Sequence of Aphanomyces invadans NJM9701.</title>
        <authorList>
            <consortium name="The Broad Institute Genomics Platform"/>
            <person name="Russ C."/>
            <person name="Tyler B."/>
            <person name="van West P."/>
            <person name="Dieguez-Uribeondo J."/>
            <person name="Young S.K."/>
            <person name="Zeng Q."/>
            <person name="Gargeya S."/>
            <person name="Fitzgerald M."/>
            <person name="Abouelleil A."/>
            <person name="Alvarado L."/>
            <person name="Chapman S.B."/>
            <person name="Gainer-Dewar J."/>
            <person name="Goldberg J."/>
            <person name="Griggs A."/>
            <person name="Gujja S."/>
            <person name="Hansen M."/>
            <person name="Howarth C."/>
            <person name="Imamovic A."/>
            <person name="Ireland A."/>
            <person name="Larimer J."/>
            <person name="McCowan C."/>
            <person name="Murphy C."/>
            <person name="Pearson M."/>
            <person name="Poon T.W."/>
            <person name="Priest M."/>
            <person name="Roberts A."/>
            <person name="Saif S."/>
            <person name="Shea T."/>
            <person name="Sykes S."/>
            <person name="Wortman J."/>
            <person name="Nusbaum C."/>
            <person name="Birren B."/>
        </authorList>
    </citation>
    <scope>NUCLEOTIDE SEQUENCE [LARGE SCALE GENOMIC DNA]</scope>
    <source>
        <strain evidence="7">NJM9701</strain>
    </source>
</reference>
<evidence type="ECO:0000313" key="7">
    <source>
        <dbReference type="EMBL" id="ETW05919.1"/>
    </source>
</evidence>
<dbReference type="GO" id="GO:0016020">
    <property type="term" value="C:membrane"/>
    <property type="evidence" value="ECO:0007669"/>
    <property type="project" value="UniProtKB-SubCell"/>
</dbReference>
<evidence type="ECO:0000256" key="6">
    <source>
        <dbReference type="SAM" id="Phobius"/>
    </source>
</evidence>
<protein>
    <recommendedName>
        <fullName evidence="8">Tetraspanin</fullName>
    </recommendedName>
</protein>
<dbReference type="GeneID" id="20080612"/>
<evidence type="ECO:0000256" key="1">
    <source>
        <dbReference type="ARBA" id="ARBA00004141"/>
    </source>
</evidence>
<evidence type="ECO:0000256" key="3">
    <source>
        <dbReference type="ARBA" id="ARBA00022989"/>
    </source>
</evidence>
<feature type="region of interest" description="Disordered" evidence="5">
    <location>
        <begin position="1"/>
        <end position="27"/>
    </location>
</feature>
<keyword evidence="3 6" id="KW-1133">Transmembrane helix</keyword>